<keyword evidence="4" id="KW-1003">Cell membrane</keyword>
<keyword evidence="7 8" id="KW-0472">Membrane</keyword>
<comment type="caution">
    <text evidence="10">The sequence shown here is derived from an EMBL/GenBank/DDBJ whole genome shotgun (WGS) entry which is preliminary data.</text>
</comment>
<feature type="transmembrane region" description="Helical" evidence="8">
    <location>
        <begin position="352"/>
        <end position="375"/>
    </location>
</feature>
<dbReference type="PANTHER" id="PTHR30445">
    <property type="entry name" value="K(+)_H(+) ANTIPORTER SUBUNIT KHTT"/>
    <property type="match status" value="1"/>
</dbReference>
<evidence type="ECO:0000256" key="6">
    <source>
        <dbReference type="ARBA" id="ARBA00022989"/>
    </source>
</evidence>
<dbReference type="InterPro" id="IPR006512">
    <property type="entry name" value="YidE_YbjL"/>
</dbReference>
<accession>A0A267MIK5</accession>
<dbReference type="Pfam" id="PF06826">
    <property type="entry name" value="Asp-Al_Ex"/>
    <property type="match status" value="2"/>
</dbReference>
<feature type="transmembrane region" description="Helical" evidence="8">
    <location>
        <begin position="233"/>
        <end position="253"/>
    </location>
</feature>
<comment type="similarity">
    <text evidence="2">Belongs to the AAE transporter (TC 2.A.81) family.</text>
</comment>
<evidence type="ECO:0000313" key="10">
    <source>
        <dbReference type="EMBL" id="PAB58630.1"/>
    </source>
</evidence>
<keyword evidence="3" id="KW-0813">Transport</keyword>
<keyword evidence="11" id="KW-1185">Reference proteome</keyword>
<evidence type="ECO:0000313" key="11">
    <source>
        <dbReference type="Proteomes" id="UP000216024"/>
    </source>
</evidence>
<dbReference type="NCBIfam" id="TIGR01625">
    <property type="entry name" value="YidE_YbjL_dupl"/>
    <property type="match status" value="1"/>
</dbReference>
<name>A0A267MIK5_9FIRM</name>
<dbReference type="OrthoDB" id="9155749at2"/>
<feature type="transmembrane region" description="Helical" evidence="8">
    <location>
        <begin position="83"/>
        <end position="100"/>
    </location>
</feature>
<gene>
    <name evidence="10" type="ORF">CCE28_14200</name>
</gene>
<dbReference type="RefSeq" id="WP_095134395.1">
    <property type="nucleotide sequence ID" value="NZ_NIBG01000013.1"/>
</dbReference>
<evidence type="ECO:0000256" key="8">
    <source>
        <dbReference type="SAM" id="Phobius"/>
    </source>
</evidence>
<evidence type="ECO:0000256" key="1">
    <source>
        <dbReference type="ARBA" id="ARBA00004651"/>
    </source>
</evidence>
<keyword evidence="6 8" id="KW-1133">Transmembrane helix</keyword>
<feature type="transmembrane region" description="Helical" evidence="8">
    <location>
        <begin position="387"/>
        <end position="405"/>
    </location>
</feature>
<feature type="domain" description="YidE/YbjL duplication" evidence="9">
    <location>
        <begin position="236"/>
        <end position="405"/>
    </location>
</feature>
<dbReference type="PANTHER" id="PTHR30445:SF3">
    <property type="entry name" value="TRANSPORT PROTEIN YIDE-RELATED"/>
    <property type="match status" value="1"/>
</dbReference>
<evidence type="ECO:0000259" key="9">
    <source>
        <dbReference type="Pfam" id="PF06826"/>
    </source>
</evidence>
<evidence type="ECO:0000256" key="5">
    <source>
        <dbReference type="ARBA" id="ARBA00022692"/>
    </source>
</evidence>
<keyword evidence="5 8" id="KW-0812">Transmembrane</keyword>
<evidence type="ECO:0000256" key="4">
    <source>
        <dbReference type="ARBA" id="ARBA00022475"/>
    </source>
</evidence>
<evidence type="ECO:0000256" key="3">
    <source>
        <dbReference type="ARBA" id="ARBA00022448"/>
    </source>
</evidence>
<feature type="transmembrane region" description="Helical" evidence="8">
    <location>
        <begin position="259"/>
        <end position="283"/>
    </location>
</feature>
<protein>
    <recommendedName>
        <fullName evidence="9">YidE/YbjL duplication domain-containing protein</fullName>
    </recommendedName>
</protein>
<feature type="transmembrane region" description="Helical" evidence="8">
    <location>
        <begin position="112"/>
        <end position="135"/>
    </location>
</feature>
<organism evidence="10 11">
    <name type="scientific">Anaeromicrobium sediminis</name>
    <dbReference type="NCBI Taxonomy" id="1478221"/>
    <lineage>
        <taxon>Bacteria</taxon>
        <taxon>Bacillati</taxon>
        <taxon>Bacillota</taxon>
        <taxon>Clostridia</taxon>
        <taxon>Peptostreptococcales</taxon>
        <taxon>Thermotaleaceae</taxon>
        <taxon>Anaeromicrobium</taxon>
    </lineage>
</organism>
<feature type="transmembrane region" description="Helical" evidence="8">
    <location>
        <begin position="12"/>
        <end position="29"/>
    </location>
</feature>
<sequence>MNFDYVKFVTDPFVLIFMSVISGLIIGKFQYKRIKLGNSGGLFTGLFIGWFTYKKYVIPYTNDSSMPAYAQKILSNGLVPKELFLFTLICFIASVGLLASTDIGKVVKKYGFKFMLLGFLITLTGALSCYIVSLLNKNINIFALSGVYVGALTSSPGLAAALESVSALGKGTESMVGLGYAVGYIPGVIVVIFSMQLLPIIFKIDVEKEKISFIREMDNEKEKIDLDNLNFEILPFLFVCIVGFFIGQIKIYLGPAINYFSLGSTGGVLVSALLLGHIGKIGFMNFRMDTKILSAIRDLTLSIFLSIVGLRYGYSTLTNIRGEGFILLFVALLCSLFAVLIGFLIGRYVLKINWIMLSGAICGGMTSTPGLGAAIDSSDSDYVATGYGASYPFALFGMIIFTILLQRTVI</sequence>
<proteinExistence type="inferred from homology"/>
<dbReference type="GO" id="GO:0005886">
    <property type="term" value="C:plasma membrane"/>
    <property type="evidence" value="ECO:0007669"/>
    <property type="project" value="UniProtKB-SubCell"/>
</dbReference>
<feature type="transmembrane region" description="Helical" evidence="8">
    <location>
        <begin position="326"/>
        <end position="345"/>
    </location>
</feature>
<evidence type="ECO:0000256" key="2">
    <source>
        <dbReference type="ARBA" id="ARBA00009854"/>
    </source>
</evidence>
<feature type="transmembrane region" description="Helical" evidence="8">
    <location>
        <begin position="178"/>
        <end position="202"/>
    </location>
</feature>
<dbReference type="Proteomes" id="UP000216024">
    <property type="component" value="Unassembled WGS sequence"/>
</dbReference>
<comment type="subcellular location">
    <subcellularLocation>
        <location evidence="1">Cell membrane</location>
        <topology evidence="1">Multi-pass membrane protein</topology>
    </subcellularLocation>
</comment>
<feature type="transmembrane region" description="Helical" evidence="8">
    <location>
        <begin position="295"/>
        <end position="314"/>
    </location>
</feature>
<reference evidence="10 11" key="1">
    <citation type="submission" date="2017-06" db="EMBL/GenBank/DDBJ databases">
        <title>Draft genome sequence of anaerobic fermentative bacterium Anaeromicrobium sediminis DY2726D isolated from West Pacific Ocean sediments.</title>
        <authorList>
            <person name="Zeng X."/>
        </authorList>
    </citation>
    <scope>NUCLEOTIDE SEQUENCE [LARGE SCALE GENOMIC DNA]</scope>
    <source>
        <strain evidence="10 11">DY2726D</strain>
    </source>
</reference>
<evidence type="ECO:0000256" key="7">
    <source>
        <dbReference type="ARBA" id="ARBA00023136"/>
    </source>
</evidence>
<dbReference type="AlphaFoldDB" id="A0A267MIK5"/>
<dbReference type="EMBL" id="NIBG01000013">
    <property type="protein sequence ID" value="PAB58630.1"/>
    <property type="molecule type" value="Genomic_DNA"/>
</dbReference>
<feature type="domain" description="YidE/YbjL duplication" evidence="9">
    <location>
        <begin position="16"/>
        <end position="199"/>
    </location>
</feature>
<dbReference type="InterPro" id="IPR050144">
    <property type="entry name" value="AAE_transporter"/>
</dbReference>